<accession>A0A4R6SEK6</accession>
<keyword evidence="2" id="KW-1185">Reference proteome</keyword>
<name>A0A4R6SEK6_LABRH</name>
<dbReference type="Proteomes" id="UP000295444">
    <property type="component" value="Unassembled WGS sequence"/>
</dbReference>
<comment type="caution">
    <text evidence="1">The sequence shown here is derived from an EMBL/GenBank/DDBJ whole genome shotgun (WGS) entry which is preliminary data.</text>
</comment>
<protein>
    <submittedName>
        <fullName evidence="1">Uncharacterized protein</fullName>
    </submittedName>
</protein>
<sequence length="124" mass="13777">MTHAAFETNFRAEVAAPASRELAEEVATAGVTNCGPHRNADCLCQHLGIRRKFRERFVGAFHPAYGPRPALTKPRLLTVNSQPNTVCEYLATAMPFRYRLASGAYLIGKTRRCTFARIRLLLGV</sequence>
<evidence type="ECO:0000313" key="2">
    <source>
        <dbReference type="Proteomes" id="UP000295444"/>
    </source>
</evidence>
<proteinExistence type="predicted"/>
<gene>
    <name evidence="1" type="ORF">EV186_1031083</name>
</gene>
<reference evidence="1 2" key="1">
    <citation type="submission" date="2019-03" db="EMBL/GenBank/DDBJ databases">
        <title>Genomic Encyclopedia of Type Strains, Phase IV (KMG-IV): sequencing the most valuable type-strain genomes for metagenomic binning, comparative biology and taxonomic classification.</title>
        <authorList>
            <person name="Goeker M."/>
        </authorList>
    </citation>
    <scope>NUCLEOTIDE SEQUENCE [LARGE SCALE GENOMIC DNA]</scope>
    <source>
        <strain evidence="1 2">DSM 45361</strain>
    </source>
</reference>
<dbReference type="AlphaFoldDB" id="A0A4R6SEK6"/>
<dbReference type="EMBL" id="SNXZ01000003">
    <property type="protein sequence ID" value="TDP98103.1"/>
    <property type="molecule type" value="Genomic_DNA"/>
</dbReference>
<organism evidence="1 2">
    <name type="scientific">Labedaea rhizosphaerae</name>
    <dbReference type="NCBI Taxonomy" id="598644"/>
    <lineage>
        <taxon>Bacteria</taxon>
        <taxon>Bacillati</taxon>
        <taxon>Actinomycetota</taxon>
        <taxon>Actinomycetes</taxon>
        <taxon>Pseudonocardiales</taxon>
        <taxon>Pseudonocardiaceae</taxon>
        <taxon>Labedaea</taxon>
    </lineage>
</organism>
<evidence type="ECO:0000313" key="1">
    <source>
        <dbReference type="EMBL" id="TDP98103.1"/>
    </source>
</evidence>